<evidence type="ECO:0000256" key="3">
    <source>
        <dbReference type="ARBA" id="ARBA00022989"/>
    </source>
</evidence>
<feature type="transmembrane region" description="Helical" evidence="5">
    <location>
        <begin position="452"/>
        <end position="470"/>
    </location>
</feature>
<feature type="transmembrane region" description="Helical" evidence="5">
    <location>
        <begin position="482"/>
        <end position="501"/>
    </location>
</feature>
<dbReference type="OMA" id="LATAIWC"/>
<dbReference type="SUPFAM" id="SSF103473">
    <property type="entry name" value="MFS general substrate transporter"/>
    <property type="match status" value="1"/>
</dbReference>
<dbReference type="OrthoDB" id="2533084at2759"/>
<dbReference type="AlphaFoldDB" id="A0A3E2HFM3"/>
<proteinExistence type="predicted"/>
<feature type="transmembrane region" description="Helical" evidence="5">
    <location>
        <begin position="174"/>
        <end position="193"/>
    </location>
</feature>
<dbReference type="Pfam" id="PF07690">
    <property type="entry name" value="MFS_1"/>
    <property type="match status" value="1"/>
</dbReference>
<dbReference type="GO" id="GO:0022857">
    <property type="term" value="F:transmembrane transporter activity"/>
    <property type="evidence" value="ECO:0007669"/>
    <property type="project" value="InterPro"/>
</dbReference>
<dbReference type="PANTHER" id="PTHR23502:SF22">
    <property type="entry name" value="MAJOR FACILITATOR SUPERFAMILY (MFS) PROFILE DOMAIN-CONTAINING PROTEIN"/>
    <property type="match status" value="1"/>
</dbReference>
<feature type="non-terminal residue" evidence="6">
    <location>
        <position position="518"/>
    </location>
</feature>
<dbReference type="STRING" id="5539.A0A3E2HFM3"/>
<evidence type="ECO:0000313" key="7">
    <source>
        <dbReference type="Proteomes" id="UP000258309"/>
    </source>
</evidence>
<feature type="transmembrane region" description="Helical" evidence="5">
    <location>
        <begin position="111"/>
        <end position="129"/>
    </location>
</feature>
<feature type="transmembrane region" description="Helical" evidence="5">
    <location>
        <begin position="346"/>
        <end position="368"/>
    </location>
</feature>
<evidence type="ECO:0000313" key="6">
    <source>
        <dbReference type="EMBL" id="RFU32155.1"/>
    </source>
</evidence>
<gene>
    <name evidence="6" type="ORF">B7463_g4142</name>
</gene>
<sequence length="518" mass="57545">MAFQDNIGSLKEKPVHVEQASHDGYDNEDGAVLAIIDSGVETDLKLASDGHTVLQPQPSDDPNDPLNWSWGKKHSLLAVLVLGSFSCDFSAASQATVVLQGQEWHMNPNDVNRASSLNVLMIGLGGLIWMPVCRFWGRGPVLFWTSLFGFGFVLGATISQNFTTFYAMRGLMSTFQSSFLSVGLFVITDIFYFHEHARKIGFWVVAILSAPWVDPVLSNLILYYTQQWRLVWWMVLAVAALTVVLAFLLRDETYYDRRIPIERQPSRGTRISRVLGIWQLRNRAYFPSVWPSIWRLFEIALKPLVIAAFFYYFLAYIWFIGTGISAPVLLQTPREAGGYGFSNKGVALISIAPFCGVALGETIGHFFNDWLATRYIKQHQGKFVPEARLVTNYVATALMVPGLVVLGQVLQKHLHWIGIVFGWGMYTCGACMVSVALFAYMADSYPNATGEISAILNLSRCIGGFAIAYFELPWGLKSGYDVSFGVESAIVASSVILLLIFQKCGQRLRECGGSVGSL</sequence>
<feature type="transmembrane region" description="Helical" evidence="5">
    <location>
        <begin position="416"/>
        <end position="440"/>
    </location>
</feature>
<feature type="transmembrane region" description="Helical" evidence="5">
    <location>
        <begin position="200"/>
        <end position="224"/>
    </location>
</feature>
<dbReference type="InterPro" id="IPR011701">
    <property type="entry name" value="MFS"/>
</dbReference>
<evidence type="ECO:0000256" key="1">
    <source>
        <dbReference type="ARBA" id="ARBA00004141"/>
    </source>
</evidence>
<dbReference type="Gene3D" id="1.20.1250.20">
    <property type="entry name" value="MFS general substrate transporter like domains"/>
    <property type="match status" value="1"/>
</dbReference>
<keyword evidence="2 5" id="KW-0812">Transmembrane</keyword>
<evidence type="ECO:0008006" key="8">
    <source>
        <dbReference type="Google" id="ProtNLM"/>
    </source>
</evidence>
<keyword evidence="7" id="KW-1185">Reference proteome</keyword>
<reference evidence="6 7" key="1">
    <citation type="submission" date="2018-05" db="EMBL/GenBank/DDBJ databases">
        <title>Draft genome sequence of Scytalidium lignicola DSM 105466, a ubiquitous saprotrophic fungus.</title>
        <authorList>
            <person name="Buettner E."/>
            <person name="Gebauer A.M."/>
            <person name="Hofrichter M."/>
            <person name="Liers C."/>
            <person name="Kellner H."/>
        </authorList>
    </citation>
    <scope>NUCLEOTIDE SEQUENCE [LARGE SCALE GENOMIC DNA]</scope>
    <source>
        <strain evidence="6 7">DSM 105466</strain>
    </source>
</reference>
<dbReference type="PANTHER" id="PTHR23502">
    <property type="entry name" value="MAJOR FACILITATOR SUPERFAMILY"/>
    <property type="match status" value="1"/>
</dbReference>
<feature type="non-terminal residue" evidence="6">
    <location>
        <position position="1"/>
    </location>
</feature>
<evidence type="ECO:0000256" key="2">
    <source>
        <dbReference type="ARBA" id="ARBA00022692"/>
    </source>
</evidence>
<dbReference type="InterPro" id="IPR036259">
    <property type="entry name" value="MFS_trans_sf"/>
</dbReference>
<feature type="transmembrane region" description="Helical" evidence="5">
    <location>
        <begin position="230"/>
        <end position="249"/>
    </location>
</feature>
<accession>A0A3E2HFM3</accession>
<comment type="subcellular location">
    <subcellularLocation>
        <location evidence="1">Membrane</location>
        <topology evidence="1">Multi-pass membrane protein</topology>
    </subcellularLocation>
</comment>
<dbReference type="GO" id="GO:0005886">
    <property type="term" value="C:plasma membrane"/>
    <property type="evidence" value="ECO:0007669"/>
    <property type="project" value="TreeGrafter"/>
</dbReference>
<evidence type="ECO:0000256" key="5">
    <source>
        <dbReference type="SAM" id="Phobius"/>
    </source>
</evidence>
<feature type="transmembrane region" description="Helical" evidence="5">
    <location>
        <begin position="304"/>
        <end position="326"/>
    </location>
</feature>
<comment type="caution">
    <text evidence="6">The sequence shown here is derived from an EMBL/GenBank/DDBJ whole genome shotgun (WGS) entry which is preliminary data.</text>
</comment>
<feature type="transmembrane region" description="Helical" evidence="5">
    <location>
        <begin position="141"/>
        <end position="162"/>
    </location>
</feature>
<evidence type="ECO:0000256" key="4">
    <source>
        <dbReference type="ARBA" id="ARBA00023136"/>
    </source>
</evidence>
<keyword evidence="3 5" id="KW-1133">Transmembrane helix</keyword>
<dbReference type="EMBL" id="NCSJ02000060">
    <property type="protein sequence ID" value="RFU32155.1"/>
    <property type="molecule type" value="Genomic_DNA"/>
</dbReference>
<name>A0A3E2HFM3_SCYLI</name>
<organism evidence="6 7">
    <name type="scientific">Scytalidium lignicola</name>
    <name type="common">Hyphomycete</name>
    <dbReference type="NCBI Taxonomy" id="5539"/>
    <lineage>
        <taxon>Eukaryota</taxon>
        <taxon>Fungi</taxon>
        <taxon>Dikarya</taxon>
        <taxon>Ascomycota</taxon>
        <taxon>Pezizomycotina</taxon>
        <taxon>Leotiomycetes</taxon>
        <taxon>Leotiomycetes incertae sedis</taxon>
        <taxon>Scytalidium</taxon>
    </lineage>
</organism>
<keyword evidence="4 5" id="KW-0472">Membrane</keyword>
<feature type="transmembrane region" description="Helical" evidence="5">
    <location>
        <begin position="389"/>
        <end position="410"/>
    </location>
</feature>
<feature type="transmembrane region" description="Helical" evidence="5">
    <location>
        <begin position="76"/>
        <end position="99"/>
    </location>
</feature>
<protein>
    <recommendedName>
        <fullName evidence="8">Major facilitator superfamily (MFS) profile domain-containing protein</fullName>
    </recommendedName>
</protein>
<dbReference type="Proteomes" id="UP000258309">
    <property type="component" value="Unassembled WGS sequence"/>
</dbReference>